<gene>
    <name evidence="1" type="ORF">F6J89_11420</name>
</gene>
<protein>
    <submittedName>
        <fullName evidence="1">DUF928 domain-containing protein</fullName>
    </submittedName>
</protein>
<reference evidence="1" key="1">
    <citation type="submission" date="2019-11" db="EMBL/GenBank/DDBJ databases">
        <title>Genomic insights into an expanded diversity of filamentous marine cyanobacteria reveals the extraordinary biosynthetic potential of Moorea and Okeania.</title>
        <authorList>
            <person name="Ferreira Leao T."/>
            <person name="Wang M."/>
            <person name="Moss N."/>
            <person name="Da Silva R."/>
            <person name="Sanders J."/>
            <person name="Nurk S."/>
            <person name="Gurevich A."/>
            <person name="Humphrey G."/>
            <person name="Reher R."/>
            <person name="Zhu Q."/>
            <person name="Belda-Ferre P."/>
            <person name="Glukhov E."/>
            <person name="Rex R."/>
            <person name="Dorrestein P.C."/>
            <person name="Knight R."/>
            <person name="Pevzner P."/>
            <person name="Gerwick W.H."/>
            <person name="Gerwick L."/>
        </authorList>
    </citation>
    <scope>NUCLEOTIDE SEQUENCE</scope>
    <source>
        <strain evidence="1">SIO1C4</strain>
    </source>
</reference>
<name>A0A6B3NDL7_9CYAN</name>
<evidence type="ECO:0000313" key="1">
    <source>
        <dbReference type="EMBL" id="NER28214.1"/>
    </source>
</evidence>
<dbReference type="EMBL" id="JAAHFQ010000184">
    <property type="protein sequence ID" value="NER28214.1"/>
    <property type="molecule type" value="Genomic_DNA"/>
</dbReference>
<dbReference type="InterPro" id="IPR010328">
    <property type="entry name" value="DUF928"/>
</dbReference>
<accession>A0A6B3NDL7</accession>
<proteinExistence type="predicted"/>
<dbReference type="AlphaFoldDB" id="A0A6B3NDL7"/>
<sequence>MGLPISFPYLSIFALALSPAIISSSSLSSQLPTPPALDWQVSLNFPVEGVGQPEGGSAGGGVRGVRPSCVKHDQIPLQTLTPQSSSVEKTHSANPSFFVYVPQTQAKSGEFVVYDDSGNQVYLAAVELNDTPSVVQLQLPETISLEVGKDYRWQFRLSCNLQSQIPNHLVGGVIRRTLISSDLQQKLEKLQLPKQTAIGGLNPRQEYSALLKQAEIYAEAKMWNDTITILARVRNYRPKAWAQMLTSFGLETIAHKPFVECCTQEK</sequence>
<comment type="caution">
    <text evidence="1">The sequence shown here is derived from an EMBL/GenBank/DDBJ whole genome shotgun (WGS) entry which is preliminary data.</text>
</comment>
<organism evidence="1">
    <name type="scientific">Symploca sp. SIO1C4</name>
    <dbReference type="NCBI Taxonomy" id="2607765"/>
    <lineage>
        <taxon>Bacteria</taxon>
        <taxon>Bacillati</taxon>
        <taxon>Cyanobacteriota</taxon>
        <taxon>Cyanophyceae</taxon>
        <taxon>Coleofasciculales</taxon>
        <taxon>Coleofasciculaceae</taxon>
        <taxon>Symploca</taxon>
    </lineage>
</organism>
<dbReference type="Pfam" id="PF06051">
    <property type="entry name" value="DUF928"/>
    <property type="match status" value="2"/>
</dbReference>